<dbReference type="InterPro" id="IPR003607">
    <property type="entry name" value="HD/PDEase_dom"/>
</dbReference>
<dbReference type="InterPro" id="IPR022711">
    <property type="entry name" value="RNase_Y_N"/>
</dbReference>
<keyword evidence="2 5" id="KW-0255">Endonuclease</keyword>
<accession>A0A934KAG9</accession>
<evidence type="ECO:0000256" key="4">
    <source>
        <dbReference type="ARBA" id="ARBA00022884"/>
    </source>
</evidence>
<keyword evidence="5" id="KW-1133">Transmembrane helix</keyword>
<dbReference type="PANTHER" id="PTHR12826">
    <property type="entry name" value="RIBONUCLEASE Y"/>
    <property type="match status" value="1"/>
</dbReference>
<evidence type="ECO:0000256" key="2">
    <source>
        <dbReference type="ARBA" id="ARBA00022759"/>
    </source>
</evidence>
<dbReference type="Gene3D" id="1.10.3210.10">
    <property type="entry name" value="Hypothetical protein af1432"/>
    <property type="match status" value="1"/>
</dbReference>
<name>A0A934KAG9_9BACT</name>
<protein>
    <recommendedName>
        <fullName evidence="5 6">Ribonuclease Y</fullName>
        <shortName evidence="5">RNase Y</shortName>
        <ecNumber evidence="5 6">3.1.-.-</ecNumber>
    </recommendedName>
</protein>
<proteinExistence type="inferred from homology"/>
<evidence type="ECO:0000256" key="7">
    <source>
        <dbReference type="SAM" id="Coils"/>
    </source>
</evidence>
<dbReference type="AlphaFoldDB" id="A0A934KAG9"/>
<dbReference type="GO" id="GO:0003723">
    <property type="term" value="F:RNA binding"/>
    <property type="evidence" value="ECO:0007669"/>
    <property type="project" value="UniProtKB-UniRule"/>
</dbReference>
<dbReference type="GO" id="GO:0016787">
    <property type="term" value="F:hydrolase activity"/>
    <property type="evidence" value="ECO:0007669"/>
    <property type="project" value="UniProtKB-KW"/>
</dbReference>
<organism evidence="9 10">
    <name type="scientific">Candidatus Dormiibacter inghamiae</name>
    <dbReference type="NCBI Taxonomy" id="3127013"/>
    <lineage>
        <taxon>Bacteria</taxon>
        <taxon>Bacillati</taxon>
        <taxon>Candidatus Dormiibacterota</taxon>
        <taxon>Candidatus Dormibacteria</taxon>
        <taxon>Candidatus Dormibacterales</taxon>
        <taxon>Candidatus Dormibacteraceae</taxon>
        <taxon>Candidatus Dormiibacter</taxon>
    </lineage>
</organism>
<dbReference type="SUPFAM" id="SSF54791">
    <property type="entry name" value="Eukaryotic type KH-domain (KH-domain type I)"/>
    <property type="match status" value="1"/>
</dbReference>
<dbReference type="RefSeq" id="WP_338178124.1">
    <property type="nucleotide sequence ID" value="NZ_JAEKNQ010000028.1"/>
</dbReference>
<evidence type="ECO:0000259" key="8">
    <source>
        <dbReference type="PROSITE" id="PS51831"/>
    </source>
</evidence>
<feature type="coiled-coil region" evidence="7">
    <location>
        <begin position="31"/>
        <end position="136"/>
    </location>
</feature>
<dbReference type="GO" id="GO:0005886">
    <property type="term" value="C:plasma membrane"/>
    <property type="evidence" value="ECO:0007669"/>
    <property type="project" value="UniProtKB-SubCell"/>
</dbReference>
<dbReference type="Pfam" id="PF00013">
    <property type="entry name" value="KH_1"/>
    <property type="match status" value="1"/>
</dbReference>
<dbReference type="InterPro" id="IPR017705">
    <property type="entry name" value="Ribonuclease_Y"/>
</dbReference>
<dbReference type="Pfam" id="PF01966">
    <property type="entry name" value="HD"/>
    <property type="match status" value="1"/>
</dbReference>
<keyword evidence="7" id="KW-0175">Coiled coil</keyword>
<dbReference type="EC" id="3.1.-.-" evidence="5 6"/>
<evidence type="ECO:0000313" key="9">
    <source>
        <dbReference type="EMBL" id="MBJ7602949.1"/>
    </source>
</evidence>
<comment type="subcellular location">
    <subcellularLocation>
        <location evidence="5">Cell membrane</location>
        <topology evidence="5">Single-pass membrane protein</topology>
    </subcellularLocation>
</comment>
<gene>
    <name evidence="5 9" type="primary">rny</name>
    <name evidence="9" type="ORF">JF888_07125</name>
</gene>
<dbReference type="CDD" id="cd22431">
    <property type="entry name" value="KH-I_RNaseY"/>
    <property type="match status" value="1"/>
</dbReference>
<dbReference type="Pfam" id="PF12072">
    <property type="entry name" value="RNase_Y_N"/>
    <property type="match status" value="1"/>
</dbReference>
<dbReference type="InterPro" id="IPR004088">
    <property type="entry name" value="KH_dom_type_1"/>
</dbReference>
<dbReference type="PROSITE" id="PS51831">
    <property type="entry name" value="HD"/>
    <property type="match status" value="1"/>
</dbReference>
<evidence type="ECO:0000313" key="10">
    <source>
        <dbReference type="Proteomes" id="UP000620075"/>
    </source>
</evidence>
<keyword evidence="5" id="KW-0472">Membrane</keyword>
<dbReference type="NCBIfam" id="TIGR00277">
    <property type="entry name" value="HDIG"/>
    <property type="match status" value="1"/>
</dbReference>
<feature type="transmembrane region" description="Helical" evidence="5">
    <location>
        <begin position="6"/>
        <end position="25"/>
    </location>
</feature>
<dbReference type="HAMAP" id="MF_00335">
    <property type="entry name" value="RNase_Y"/>
    <property type="match status" value="1"/>
</dbReference>
<dbReference type="InterPro" id="IPR006674">
    <property type="entry name" value="HD_domain"/>
</dbReference>
<dbReference type="EMBL" id="JAEKNQ010000028">
    <property type="protein sequence ID" value="MBJ7602949.1"/>
    <property type="molecule type" value="Genomic_DNA"/>
</dbReference>
<reference evidence="9 10" key="1">
    <citation type="submission" date="2020-10" db="EMBL/GenBank/DDBJ databases">
        <title>Ca. Dormibacterota MAGs.</title>
        <authorList>
            <person name="Montgomery K."/>
        </authorList>
    </citation>
    <scope>NUCLEOTIDE SEQUENCE [LARGE SCALE GENOMIC DNA]</scope>
    <source>
        <strain evidence="9">SC8811_S16_3</strain>
    </source>
</reference>
<dbReference type="CDD" id="cd00077">
    <property type="entry name" value="HDc"/>
    <property type="match status" value="1"/>
</dbReference>
<comment type="caution">
    <text evidence="9">The sequence shown here is derived from an EMBL/GenBank/DDBJ whole genome shotgun (WGS) entry which is preliminary data.</text>
</comment>
<dbReference type="Gene3D" id="3.30.1370.10">
    <property type="entry name" value="K Homology domain, type 1"/>
    <property type="match status" value="1"/>
</dbReference>
<dbReference type="InterPro" id="IPR006675">
    <property type="entry name" value="HDIG_dom"/>
</dbReference>
<dbReference type="GO" id="GO:0006402">
    <property type="term" value="P:mRNA catabolic process"/>
    <property type="evidence" value="ECO:0007669"/>
    <property type="project" value="UniProtKB-UniRule"/>
</dbReference>
<evidence type="ECO:0000256" key="1">
    <source>
        <dbReference type="ARBA" id="ARBA00022722"/>
    </source>
</evidence>
<sequence length="517" mass="57895">MSNYIVLFLAVVITAVLAGGIVYLLQRSGFRTKQQADLVDYEARMKALQQRQAEAENDAKARLLEAKEEAVRIRTASEQEAREIRAQAQQEQRRLHQKEENLERRLGEVERREQRISDKEHALDDARAELEAATRQQLVELERVAGLSRQEAQAIVLDRVEQELRNETARRVRDAELAARDDSDRRARVIVTEAIQRIAADQTAESSVSVLPLPNEEIKGRIIGREGRNIRALQQATGIDFIIDDTPEAIVLSGFNPIRREVARTALNKLIVDGRIHPARIEEVVAKAKVEVDQRVKEEGEAAVLEIGMQGLHPEVVRHLGMLRFRTSYGQQVLNHSKEVAHLAAMMAAEIGADVKLAKMAGLLHDIGKAIDHEIEGSHAVIGADLIQRHGVPAAVVHAVRAHHYDEEPHSLEAQLLIAADAISAARPGARRETLDAYVKRLEKLEEIANSFRGVQQSFAIQAGREVRIIVRPEQIDDANAQHMARDIAKRIESELSYPGQIRVTVVRETRATEYAK</sequence>
<dbReference type="InterPro" id="IPR036612">
    <property type="entry name" value="KH_dom_type_1_sf"/>
</dbReference>
<dbReference type="SMART" id="SM00471">
    <property type="entry name" value="HDc"/>
    <property type="match status" value="1"/>
</dbReference>
<dbReference type="PROSITE" id="PS50084">
    <property type="entry name" value="KH_TYPE_1"/>
    <property type="match status" value="1"/>
</dbReference>
<keyword evidence="5" id="KW-0812">Transmembrane</keyword>
<dbReference type="Proteomes" id="UP000620075">
    <property type="component" value="Unassembled WGS sequence"/>
</dbReference>
<dbReference type="PANTHER" id="PTHR12826:SF15">
    <property type="entry name" value="RIBONUCLEASE Y"/>
    <property type="match status" value="1"/>
</dbReference>
<dbReference type="NCBIfam" id="TIGR03319">
    <property type="entry name" value="RNase_Y"/>
    <property type="match status" value="1"/>
</dbReference>
<evidence type="ECO:0000256" key="5">
    <source>
        <dbReference type="HAMAP-Rule" id="MF_00335"/>
    </source>
</evidence>
<evidence type="ECO:0000256" key="3">
    <source>
        <dbReference type="ARBA" id="ARBA00022801"/>
    </source>
</evidence>
<keyword evidence="5" id="KW-1003">Cell membrane</keyword>
<dbReference type="GO" id="GO:0004521">
    <property type="term" value="F:RNA endonuclease activity"/>
    <property type="evidence" value="ECO:0007669"/>
    <property type="project" value="UniProtKB-UniRule"/>
</dbReference>
<feature type="domain" description="HD" evidence="8">
    <location>
        <begin position="333"/>
        <end position="426"/>
    </location>
</feature>
<keyword evidence="4 5" id="KW-0694">RNA-binding</keyword>
<dbReference type="SUPFAM" id="SSF109604">
    <property type="entry name" value="HD-domain/PDEase-like"/>
    <property type="match status" value="1"/>
</dbReference>
<comment type="similarity">
    <text evidence="5">Belongs to the RNase Y family.</text>
</comment>
<keyword evidence="1 5" id="KW-0540">Nuclease</keyword>
<dbReference type="SMART" id="SM00322">
    <property type="entry name" value="KH"/>
    <property type="match status" value="1"/>
</dbReference>
<keyword evidence="3 5" id="KW-0378">Hydrolase</keyword>
<dbReference type="InterPro" id="IPR004087">
    <property type="entry name" value="KH_dom"/>
</dbReference>
<comment type="function">
    <text evidence="5">Endoribonuclease that initiates mRNA decay.</text>
</comment>
<evidence type="ECO:0000256" key="6">
    <source>
        <dbReference type="NCBIfam" id="TIGR03319"/>
    </source>
</evidence>